<dbReference type="Pfam" id="PF16868">
    <property type="entry name" value="NMT1_3"/>
    <property type="match status" value="1"/>
</dbReference>
<dbReference type="Gene3D" id="3.40.190.10">
    <property type="entry name" value="Periplasmic binding protein-like II"/>
    <property type="match status" value="2"/>
</dbReference>
<proteinExistence type="predicted"/>
<accession>A0A7X2LVU2</accession>
<evidence type="ECO:0000256" key="1">
    <source>
        <dbReference type="SAM" id="Phobius"/>
    </source>
</evidence>
<dbReference type="PANTHER" id="PTHR42941:SF1">
    <property type="entry name" value="SLL1037 PROTEIN"/>
    <property type="match status" value="1"/>
</dbReference>
<name>A0A7X2LVU2_9BURK</name>
<organism evidence="2 3">
    <name type="scientific">Pseudoduganella rivuli</name>
    <dbReference type="NCBI Taxonomy" id="2666085"/>
    <lineage>
        <taxon>Bacteria</taxon>
        <taxon>Pseudomonadati</taxon>
        <taxon>Pseudomonadota</taxon>
        <taxon>Betaproteobacteria</taxon>
        <taxon>Burkholderiales</taxon>
        <taxon>Oxalobacteraceae</taxon>
        <taxon>Telluria group</taxon>
        <taxon>Pseudoduganella</taxon>
    </lineage>
</organism>
<dbReference type="PANTHER" id="PTHR42941">
    <property type="entry name" value="SLL1037 PROTEIN"/>
    <property type="match status" value="1"/>
</dbReference>
<feature type="transmembrane region" description="Helical" evidence="1">
    <location>
        <begin position="337"/>
        <end position="361"/>
    </location>
</feature>
<keyword evidence="1" id="KW-0812">Transmembrane</keyword>
<keyword evidence="3" id="KW-1185">Reference proteome</keyword>
<keyword evidence="1" id="KW-1133">Transmembrane helix</keyword>
<dbReference type="NCBIfam" id="TIGR02122">
    <property type="entry name" value="TRAP_TAXI"/>
    <property type="match status" value="1"/>
</dbReference>
<sequence length="442" mass="48680">MSKILAFTRFSLRDLVVTAAPAVLAVAAVCLLAYWLVDPMPPRVVTMSTGQENSAYEVFGKKYAQALLKHGITLKLAPSQGSLDNLQRLNSGNTDIAFVQSGSTSEDEAGRRGLTSIGSLFTEPVWLFLRDSVKANELKQLKGLKLNLGPEGSGVPRLFRQVLDANGVAPGDITAGALENTPATVELLEGRIDGLVFSSAPDAPLVQMLLMTPGIRLFDFAQAEAYTRRLPFLSHVVLPRGIVDLGRDLPPHDVHLIAPTATLVARDDLHPALVDLLVQAAAQIHGGAGWFQQQGQFPSPRYTEIPVAHEAARFYKDGPPLLQRYMSFWLANFFDRMWVLVVALGALILPLSKIVPPLYVWRIRSRVFRWYGQLRAVEQALAAAPPDRRDAVHAEQLAHLNDIEDKVNQVSIPLAFADELYGLRSHINLVRQRMPNNQRSSD</sequence>
<dbReference type="InterPro" id="IPR011852">
    <property type="entry name" value="TRAP_TAXI"/>
</dbReference>
<protein>
    <submittedName>
        <fullName evidence="2">TAXI family TRAP transporter solute-binding subunit</fullName>
    </submittedName>
</protein>
<dbReference type="RefSeq" id="WP_154379750.1">
    <property type="nucleotide sequence ID" value="NZ_WKJJ01000019.1"/>
</dbReference>
<evidence type="ECO:0000313" key="2">
    <source>
        <dbReference type="EMBL" id="MRV75333.1"/>
    </source>
</evidence>
<keyword evidence="1" id="KW-0472">Membrane</keyword>
<dbReference type="SUPFAM" id="SSF53850">
    <property type="entry name" value="Periplasmic binding protein-like II"/>
    <property type="match status" value="1"/>
</dbReference>
<comment type="caution">
    <text evidence="2">The sequence shown here is derived from an EMBL/GenBank/DDBJ whole genome shotgun (WGS) entry which is preliminary data.</text>
</comment>
<dbReference type="AlphaFoldDB" id="A0A7X2LVU2"/>
<reference evidence="2 3" key="1">
    <citation type="submission" date="2019-11" db="EMBL/GenBank/DDBJ databases">
        <title>Novel species isolated from a subtropical stream in China.</title>
        <authorList>
            <person name="Lu H."/>
        </authorList>
    </citation>
    <scope>NUCLEOTIDE SEQUENCE [LARGE SCALE GENOMIC DNA]</scope>
    <source>
        <strain evidence="2 3">FT92W</strain>
    </source>
</reference>
<evidence type="ECO:0000313" key="3">
    <source>
        <dbReference type="Proteomes" id="UP000446768"/>
    </source>
</evidence>
<dbReference type="Proteomes" id="UP000446768">
    <property type="component" value="Unassembled WGS sequence"/>
</dbReference>
<feature type="transmembrane region" description="Helical" evidence="1">
    <location>
        <begin position="12"/>
        <end position="37"/>
    </location>
</feature>
<dbReference type="EMBL" id="WKJJ01000019">
    <property type="protein sequence ID" value="MRV75333.1"/>
    <property type="molecule type" value="Genomic_DNA"/>
</dbReference>
<gene>
    <name evidence="2" type="ORF">GJ700_26810</name>
</gene>